<dbReference type="AlphaFoldDB" id="A0A371GPE2"/>
<proteinExistence type="predicted"/>
<reference evidence="2" key="1">
    <citation type="submission" date="2018-05" db="EMBL/GenBank/DDBJ databases">
        <title>Draft genome of Mucuna pruriens seed.</title>
        <authorList>
            <person name="Nnadi N.E."/>
            <person name="Vos R."/>
            <person name="Hasami M.H."/>
            <person name="Devisetty U.K."/>
            <person name="Aguiy J.C."/>
        </authorList>
    </citation>
    <scope>NUCLEOTIDE SEQUENCE [LARGE SCALE GENOMIC DNA]</scope>
    <source>
        <strain evidence="2">JCA_2017</strain>
    </source>
</reference>
<name>A0A371GPE2_MUCPR</name>
<dbReference type="Proteomes" id="UP000257109">
    <property type="component" value="Unassembled WGS sequence"/>
</dbReference>
<dbReference type="OrthoDB" id="1740536at2759"/>
<feature type="non-terminal residue" evidence="2">
    <location>
        <position position="1"/>
    </location>
</feature>
<feature type="region of interest" description="Disordered" evidence="1">
    <location>
        <begin position="35"/>
        <end position="56"/>
    </location>
</feature>
<dbReference type="EMBL" id="QJKJ01004873">
    <property type="protein sequence ID" value="RDX92428.1"/>
    <property type="molecule type" value="Genomic_DNA"/>
</dbReference>
<feature type="compositionally biased region" description="Basic residues" evidence="1">
    <location>
        <begin position="39"/>
        <end position="48"/>
    </location>
</feature>
<evidence type="ECO:0000313" key="2">
    <source>
        <dbReference type="EMBL" id="RDX92428.1"/>
    </source>
</evidence>
<accession>A0A371GPE2</accession>
<comment type="caution">
    <text evidence="2">The sequence shown here is derived from an EMBL/GenBank/DDBJ whole genome shotgun (WGS) entry which is preliminary data.</text>
</comment>
<sequence>MGETRAKTKEHIKAEEDQTDKIHAKREALMFLTKVDRLHPRKTHHRQGGKSDTMMTQFTPLKLGRAQILEEACHMQLLDIPPPTGGTIKR</sequence>
<evidence type="ECO:0000313" key="3">
    <source>
        <dbReference type="Proteomes" id="UP000257109"/>
    </source>
</evidence>
<organism evidence="2 3">
    <name type="scientific">Mucuna pruriens</name>
    <name type="common">Velvet bean</name>
    <name type="synonym">Dolichos pruriens</name>
    <dbReference type="NCBI Taxonomy" id="157652"/>
    <lineage>
        <taxon>Eukaryota</taxon>
        <taxon>Viridiplantae</taxon>
        <taxon>Streptophyta</taxon>
        <taxon>Embryophyta</taxon>
        <taxon>Tracheophyta</taxon>
        <taxon>Spermatophyta</taxon>
        <taxon>Magnoliopsida</taxon>
        <taxon>eudicotyledons</taxon>
        <taxon>Gunneridae</taxon>
        <taxon>Pentapetalae</taxon>
        <taxon>rosids</taxon>
        <taxon>fabids</taxon>
        <taxon>Fabales</taxon>
        <taxon>Fabaceae</taxon>
        <taxon>Papilionoideae</taxon>
        <taxon>50 kb inversion clade</taxon>
        <taxon>NPAAA clade</taxon>
        <taxon>indigoferoid/millettioid clade</taxon>
        <taxon>Phaseoleae</taxon>
        <taxon>Mucuna</taxon>
    </lineage>
</organism>
<gene>
    <name evidence="2" type="ORF">CR513_25447</name>
</gene>
<evidence type="ECO:0000256" key="1">
    <source>
        <dbReference type="SAM" id="MobiDB-lite"/>
    </source>
</evidence>
<keyword evidence="3" id="KW-1185">Reference proteome</keyword>
<feature type="region of interest" description="Disordered" evidence="1">
    <location>
        <begin position="1"/>
        <end position="21"/>
    </location>
</feature>
<protein>
    <submittedName>
        <fullName evidence="2">Uncharacterized protein</fullName>
    </submittedName>
</protein>